<proteinExistence type="predicted"/>
<reference evidence="1 2" key="1">
    <citation type="journal article" date="2022" name="New Phytol.">
        <title>Ecological generalism drives hyperdiversity of secondary metabolite gene clusters in xylarialean endophytes.</title>
        <authorList>
            <person name="Franco M.E.E."/>
            <person name="Wisecaver J.H."/>
            <person name="Arnold A.E."/>
            <person name="Ju Y.M."/>
            <person name="Slot J.C."/>
            <person name="Ahrendt S."/>
            <person name="Moore L.P."/>
            <person name="Eastman K.E."/>
            <person name="Scott K."/>
            <person name="Konkel Z."/>
            <person name="Mondo S.J."/>
            <person name="Kuo A."/>
            <person name="Hayes R.D."/>
            <person name="Haridas S."/>
            <person name="Andreopoulos B."/>
            <person name="Riley R."/>
            <person name="LaButti K."/>
            <person name="Pangilinan J."/>
            <person name="Lipzen A."/>
            <person name="Amirebrahimi M."/>
            <person name="Yan J."/>
            <person name="Adam C."/>
            <person name="Keymanesh K."/>
            <person name="Ng V."/>
            <person name="Louie K."/>
            <person name="Northen T."/>
            <person name="Drula E."/>
            <person name="Henrissat B."/>
            <person name="Hsieh H.M."/>
            <person name="Youens-Clark K."/>
            <person name="Lutzoni F."/>
            <person name="Miadlikowska J."/>
            <person name="Eastwood D.C."/>
            <person name="Hamelin R.C."/>
            <person name="Grigoriev I.V."/>
            <person name="U'Ren J.M."/>
        </authorList>
    </citation>
    <scope>NUCLEOTIDE SEQUENCE [LARGE SCALE GENOMIC DNA]</scope>
    <source>
        <strain evidence="1 2">CBS 119005</strain>
    </source>
</reference>
<evidence type="ECO:0000313" key="1">
    <source>
        <dbReference type="EMBL" id="KAI4862520.1"/>
    </source>
</evidence>
<comment type="caution">
    <text evidence="1">The sequence shown here is derived from an EMBL/GenBank/DDBJ whole genome shotgun (WGS) entry which is preliminary data.</text>
</comment>
<dbReference type="EMBL" id="MU393524">
    <property type="protein sequence ID" value="KAI4862520.1"/>
    <property type="molecule type" value="Genomic_DNA"/>
</dbReference>
<evidence type="ECO:0000313" key="2">
    <source>
        <dbReference type="Proteomes" id="UP001497700"/>
    </source>
</evidence>
<accession>A0ACB9YUX6</accession>
<protein>
    <submittedName>
        <fullName evidence="1">Aldo/keto reductase</fullName>
    </submittedName>
</protein>
<name>A0ACB9YUX6_9PEZI</name>
<organism evidence="1 2">
    <name type="scientific">Hypoxylon rubiginosum</name>
    <dbReference type="NCBI Taxonomy" id="110542"/>
    <lineage>
        <taxon>Eukaryota</taxon>
        <taxon>Fungi</taxon>
        <taxon>Dikarya</taxon>
        <taxon>Ascomycota</taxon>
        <taxon>Pezizomycotina</taxon>
        <taxon>Sordariomycetes</taxon>
        <taxon>Xylariomycetidae</taxon>
        <taxon>Xylariales</taxon>
        <taxon>Hypoxylaceae</taxon>
        <taxon>Hypoxylon</taxon>
    </lineage>
</organism>
<sequence length="563" mass="62974">MAGHVNMMDDYLISNLPPETLRSALRLLVSQGSGTQQPFVEHVRARFHENPPRLEAPERLFPRDDIVVEECLAFVAQARCIFSCKLSRDSLPYLEHFVRAIPHASVRWTENGELARLLAKFDGDVVQAVQALKESHPEPSSGLLSSLNSLLDSLKSCKEYCDGATPPMLFPFIRARRQLRDVTEFLFPNAAPSCDTIERAAVAITTKVTGRPAVETFQLGSFVIPRLFNGLWQLSSPSWGSGTAESQETALLHAVESGLTAADMADHYGDAELIYGEFRSKLAPEVQSTLYAATKWCIFSAISTPVTTSFVLGGVRERCRRLGGRVELLQFHWYDYEAKEYLDILVELVRITVSHPELVATIGLCNFDSKHVAEACEYLIAKTGSVEIASSQVQFSLVDARPLQEMVHVCEKYGLKLLTYGSFCGGFLSERWLNQPAPEIYLESNQLTPSQRKYFDMIRSWGSWDEFQVLLRCLSTVARKHNASISNIATRWVLQQPAVGAVIVGTRLGVSDHIQDNLKAFEFELDGDDISSINLVALGSSREIMLDLFRRLGDCGNEYRRMH</sequence>
<dbReference type="Proteomes" id="UP001497700">
    <property type="component" value="Unassembled WGS sequence"/>
</dbReference>
<keyword evidence="2" id="KW-1185">Reference proteome</keyword>
<gene>
    <name evidence="1" type="ORF">F4820DRAFT_430382</name>
</gene>